<dbReference type="SUPFAM" id="SSF88659">
    <property type="entry name" value="Sigma3 and sigma4 domains of RNA polymerase sigma factors"/>
    <property type="match status" value="1"/>
</dbReference>
<evidence type="ECO:0000256" key="4">
    <source>
        <dbReference type="ARBA" id="ARBA00023125"/>
    </source>
</evidence>
<evidence type="ECO:0000256" key="1">
    <source>
        <dbReference type="ARBA" id="ARBA00010641"/>
    </source>
</evidence>
<evidence type="ECO:0000256" key="3">
    <source>
        <dbReference type="ARBA" id="ARBA00023082"/>
    </source>
</evidence>
<name>A0ABR6BQ44_9PSEU</name>
<dbReference type="PANTHER" id="PTHR43133:SF8">
    <property type="entry name" value="RNA POLYMERASE SIGMA FACTOR HI_1459-RELATED"/>
    <property type="match status" value="1"/>
</dbReference>
<organism evidence="9 10">
    <name type="scientific">Kutzneria viridogrisea</name>
    <dbReference type="NCBI Taxonomy" id="47990"/>
    <lineage>
        <taxon>Bacteria</taxon>
        <taxon>Bacillati</taxon>
        <taxon>Actinomycetota</taxon>
        <taxon>Actinomycetes</taxon>
        <taxon>Pseudonocardiales</taxon>
        <taxon>Pseudonocardiaceae</taxon>
        <taxon>Kutzneria</taxon>
    </lineage>
</organism>
<evidence type="ECO:0000256" key="5">
    <source>
        <dbReference type="ARBA" id="ARBA00023163"/>
    </source>
</evidence>
<dbReference type="InterPro" id="IPR036388">
    <property type="entry name" value="WH-like_DNA-bd_sf"/>
</dbReference>
<dbReference type="InterPro" id="IPR013324">
    <property type="entry name" value="RNA_pol_sigma_r3/r4-like"/>
</dbReference>
<dbReference type="InterPro" id="IPR014284">
    <property type="entry name" value="RNA_pol_sigma-70_dom"/>
</dbReference>
<comment type="similarity">
    <text evidence="1 6">Belongs to the sigma-70 factor family. ECF subfamily.</text>
</comment>
<evidence type="ECO:0000256" key="6">
    <source>
        <dbReference type="RuleBase" id="RU000716"/>
    </source>
</evidence>
<dbReference type="RefSeq" id="WP_042221499.1">
    <property type="nucleotide sequence ID" value="NZ_BAAABQ010000022.1"/>
</dbReference>
<keyword evidence="5 6" id="KW-0804">Transcription</keyword>
<gene>
    <name evidence="9" type="ORF">BC739_006240</name>
</gene>
<evidence type="ECO:0000313" key="10">
    <source>
        <dbReference type="Proteomes" id="UP000517916"/>
    </source>
</evidence>
<proteinExistence type="inferred from homology"/>
<evidence type="ECO:0000259" key="7">
    <source>
        <dbReference type="Pfam" id="PF04542"/>
    </source>
</evidence>
<dbReference type="InterPro" id="IPR013249">
    <property type="entry name" value="RNA_pol_sigma70_r4_t2"/>
</dbReference>
<keyword evidence="3 6" id="KW-0731">Sigma factor</keyword>
<dbReference type="InterPro" id="IPR007627">
    <property type="entry name" value="RNA_pol_sigma70_r2"/>
</dbReference>
<feature type="domain" description="RNA polymerase sigma-70 region 2" evidence="7">
    <location>
        <begin position="34"/>
        <end position="101"/>
    </location>
</feature>
<dbReference type="EMBL" id="JACJID010000005">
    <property type="protein sequence ID" value="MBA8929022.1"/>
    <property type="molecule type" value="Genomic_DNA"/>
</dbReference>
<dbReference type="Proteomes" id="UP000517916">
    <property type="component" value="Unassembled WGS sequence"/>
</dbReference>
<evidence type="ECO:0000259" key="8">
    <source>
        <dbReference type="Pfam" id="PF08281"/>
    </source>
</evidence>
<dbReference type="Pfam" id="PF04542">
    <property type="entry name" value="Sigma70_r2"/>
    <property type="match status" value="1"/>
</dbReference>
<dbReference type="Gene3D" id="1.10.1740.10">
    <property type="match status" value="1"/>
</dbReference>
<sequence>MSDLQQEETSSADIDDATLATRAADGDVAAFEMLLRRYQDRVFGLALRMLADRAEAEDVTQEVFVTAWRRLGELAEPAAVRTWLFRIAHRQCLVLLRKRKSRKTEPTDTVPETAAVTRHDPERAAQTGAGVEALRKALAGLPAPQRAVWLLAEVDGLSYAEIAGVVGASEQSVRGRLSRARAKLAEVMRAWR</sequence>
<dbReference type="NCBIfam" id="TIGR02937">
    <property type="entry name" value="sigma70-ECF"/>
    <property type="match status" value="1"/>
</dbReference>
<feature type="domain" description="RNA polymerase sigma factor 70 region 4 type 2" evidence="8">
    <location>
        <begin position="132"/>
        <end position="184"/>
    </location>
</feature>
<dbReference type="InterPro" id="IPR000838">
    <property type="entry name" value="RNA_pol_sigma70_ECF_CS"/>
</dbReference>
<dbReference type="InterPro" id="IPR039425">
    <property type="entry name" value="RNA_pol_sigma-70-like"/>
</dbReference>
<keyword evidence="2 6" id="KW-0805">Transcription regulation</keyword>
<dbReference type="InterPro" id="IPR013325">
    <property type="entry name" value="RNA_pol_sigma_r2"/>
</dbReference>
<dbReference type="Gene3D" id="1.10.10.10">
    <property type="entry name" value="Winged helix-like DNA-binding domain superfamily/Winged helix DNA-binding domain"/>
    <property type="match status" value="1"/>
</dbReference>
<dbReference type="PANTHER" id="PTHR43133">
    <property type="entry name" value="RNA POLYMERASE ECF-TYPE SIGMA FACTO"/>
    <property type="match status" value="1"/>
</dbReference>
<protein>
    <recommendedName>
        <fullName evidence="6">RNA polymerase sigma factor</fullName>
    </recommendedName>
</protein>
<dbReference type="CDD" id="cd06171">
    <property type="entry name" value="Sigma70_r4"/>
    <property type="match status" value="1"/>
</dbReference>
<evidence type="ECO:0000313" key="9">
    <source>
        <dbReference type="EMBL" id="MBA8929022.1"/>
    </source>
</evidence>
<evidence type="ECO:0000256" key="2">
    <source>
        <dbReference type="ARBA" id="ARBA00023015"/>
    </source>
</evidence>
<dbReference type="PROSITE" id="PS01063">
    <property type="entry name" value="SIGMA70_ECF"/>
    <property type="match status" value="1"/>
</dbReference>
<dbReference type="SUPFAM" id="SSF88946">
    <property type="entry name" value="Sigma2 domain of RNA polymerase sigma factors"/>
    <property type="match status" value="1"/>
</dbReference>
<accession>A0ABR6BQ44</accession>
<keyword evidence="4 6" id="KW-0238">DNA-binding</keyword>
<comment type="caution">
    <text evidence="9">The sequence shown here is derived from an EMBL/GenBank/DDBJ whole genome shotgun (WGS) entry which is preliminary data.</text>
</comment>
<keyword evidence="10" id="KW-1185">Reference proteome</keyword>
<reference evidence="9 10" key="1">
    <citation type="submission" date="2020-08" db="EMBL/GenBank/DDBJ databases">
        <title>Genomic Encyclopedia of Archaeal and Bacterial Type Strains, Phase II (KMG-II): from individual species to whole genera.</title>
        <authorList>
            <person name="Goeker M."/>
        </authorList>
    </citation>
    <scope>NUCLEOTIDE SEQUENCE [LARGE SCALE GENOMIC DNA]</scope>
    <source>
        <strain evidence="9 10">DSM 43850</strain>
    </source>
</reference>
<dbReference type="Pfam" id="PF08281">
    <property type="entry name" value="Sigma70_r4_2"/>
    <property type="match status" value="1"/>
</dbReference>